<evidence type="ECO:0000256" key="1">
    <source>
        <dbReference type="ARBA" id="ARBA00004141"/>
    </source>
</evidence>
<organism evidence="6 7">
    <name type="scientific">Aspergillus sergii</name>
    <dbReference type="NCBI Taxonomy" id="1034303"/>
    <lineage>
        <taxon>Eukaryota</taxon>
        <taxon>Fungi</taxon>
        <taxon>Dikarya</taxon>
        <taxon>Ascomycota</taxon>
        <taxon>Pezizomycotina</taxon>
        <taxon>Eurotiomycetes</taxon>
        <taxon>Eurotiomycetidae</taxon>
        <taxon>Eurotiales</taxon>
        <taxon>Aspergillaceae</taxon>
        <taxon>Aspergillus</taxon>
        <taxon>Aspergillus subgen. Circumdati</taxon>
    </lineage>
</organism>
<dbReference type="SUPFAM" id="SSF103473">
    <property type="entry name" value="MFS general substrate transporter"/>
    <property type="match status" value="1"/>
</dbReference>
<protein>
    <recommendedName>
        <fullName evidence="8">Major facilitator superfamily domain-containing protein</fullName>
    </recommendedName>
</protein>
<keyword evidence="4 5" id="KW-0472">Membrane</keyword>
<gene>
    <name evidence="6" type="ORF">BDV39DRAFT_208424</name>
</gene>
<feature type="transmembrane region" description="Helical" evidence="5">
    <location>
        <begin position="117"/>
        <end position="144"/>
    </location>
</feature>
<sequence length="243" mass="26498">MGAFVVPVYYLPEWFQIVKGARPIRSGIMLLPSVSTRVFGSIISGVLAKYIKYYSPWFFIGSSFLCIATGLYTTFSAFSTTSRDWIGFQILQGLGCGFAAQMPLLTIQNVLKNDPKLVPVGISTVLFAQYFGSSVVQGIGGSIFQNKLDSQLRSYAHLDSDQIEMLLAVGTSKVQETAQQAFPDRLSAILIAYNDAITNVFYLAVAGSGVAFVLALGIEWTNTRESTGGDEKDLPVAYNIREP</sequence>
<feature type="transmembrane region" description="Helical" evidence="5">
    <location>
        <begin position="57"/>
        <end position="78"/>
    </location>
</feature>
<evidence type="ECO:0000256" key="3">
    <source>
        <dbReference type="ARBA" id="ARBA00022989"/>
    </source>
</evidence>
<keyword evidence="2 5" id="KW-0812">Transmembrane</keyword>
<dbReference type="Gene3D" id="1.20.1250.20">
    <property type="entry name" value="MFS general substrate transporter like domains"/>
    <property type="match status" value="1"/>
</dbReference>
<evidence type="ECO:0000313" key="6">
    <source>
        <dbReference type="EMBL" id="KAE8323909.1"/>
    </source>
</evidence>
<dbReference type="GO" id="GO:0022857">
    <property type="term" value="F:transmembrane transporter activity"/>
    <property type="evidence" value="ECO:0007669"/>
    <property type="project" value="TreeGrafter"/>
</dbReference>
<keyword evidence="7" id="KW-1185">Reference proteome</keyword>
<evidence type="ECO:0008006" key="8">
    <source>
        <dbReference type="Google" id="ProtNLM"/>
    </source>
</evidence>
<dbReference type="EMBL" id="ML741824">
    <property type="protein sequence ID" value="KAE8323909.1"/>
    <property type="molecule type" value="Genomic_DNA"/>
</dbReference>
<dbReference type="InterPro" id="IPR036259">
    <property type="entry name" value="MFS_trans_sf"/>
</dbReference>
<dbReference type="Proteomes" id="UP000325945">
    <property type="component" value="Unassembled WGS sequence"/>
</dbReference>
<dbReference type="GO" id="GO:0005886">
    <property type="term" value="C:plasma membrane"/>
    <property type="evidence" value="ECO:0007669"/>
    <property type="project" value="TreeGrafter"/>
</dbReference>
<dbReference type="PANTHER" id="PTHR23501">
    <property type="entry name" value="MAJOR FACILITATOR SUPERFAMILY"/>
    <property type="match status" value="1"/>
</dbReference>
<comment type="subcellular location">
    <subcellularLocation>
        <location evidence="1">Membrane</location>
        <topology evidence="1">Multi-pass membrane protein</topology>
    </subcellularLocation>
</comment>
<keyword evidence="3 5" id="KW-1133">Transmembrane helix</keyword>
<evidence type="ECO:0000256" key="2">
    <source>
        <dbReference type="ARBA" id="ARBA00022692"/>
    </source>
</evidence>
<proteinExistence type="predicted"/>
<evidence type="ECO:0000313" key="7">
    <source>
        <dbReference type="Proteomes" id="UP000325945"/>
    </source>
</evidence>
<evidence type="ECO:0000256" key="4">
    <source>
        <dbReference type="ARBA" id="ARBA00023136"/>
    </source>
</evidence>
<reference evidence="7" key="1">
    <citation type="submission" date="2019-04" db="EMBL/GenBank/DDBJ databases">
        <title>Friends and foes A comparative genomics studyof 23 Aspergillus species from section Flavi.</title>
        <authorList>
            <consortium name="DOE Joint Genome Institute"/>
            <person name="Kjaerbolling I."/>
            <person name="Vesth T."/>
            <person name="Frisvad J.C."/>
            <person name="Nybo J.L."/>
            <person name="Theobald S."/>
            <person name="Kildgaard S."/>
            <person name="Isbrandt T."/>
            <person name="Kuo A."/>
            <person name="Sato A."/>
            <person name="Lyhne E.K."/>
            <person name="Kogle M.E."/>
            <person name="Wiebenga A."/>
            <person name="Kun R.S."/>
            <person name="Lubbers R.J."/>
            <person name="Makela M.R."/>
            <person name="Barry K."/>
            <person name="Chovatia M."/>
            <person name="Clum A."/>
            <person name="Daum C."/>
            <person name="Haridas S."/>
            <person name="He G."/>
            <person name="LaButti K."/>
            <person name="Lipzen A."/>
            <person name="Mondo S."/>
            <person name="Riley R."/>
            <person name="Salamov A."/>
            <person name="Simmons B.A."/>
            <person name="Magnuson J.K."/>
            <person name="Henrissat B."/>
            <person name="Mortensen U.H."/>
            <person name="Larsen T.O."/>
            <person name="Devries R.P."/>
            <person name="Grigoriev I.V."/>
            <person name="Machida M."/>
            <person name="Baker S.E."/>
            <person name="Andersen M.R."/>
        </authorList>
    </citation>
    <scope>NUCLEOTIDE SEQUENCE [LARGE SCALE GENOMIC DNA]</scope>
    <source>
        <strain evidence="7">CBS 130017</strain>
    </source>
</reference>
<name>A0A5N6WVM3_9EURO</name>
<feature type="transmembrane region" description="Helical" evidence="5">
    <location>
        <begin position="90"/>
        <end position="111"/>
    </location>
</feature>
<feature type="transmembrane region" description="Helical" evidence="5">
    <location>
        <begin position="200"/>
        <end position="218"/>
    </location>
</feature>
<evidence type="ECO:0000256" key="5">
    <source>
        <dbReference type="SAM" id="Phobius"/>
    </source>
</evidence>
<dbReference type="PANTHER" id="PTHR23501:SF199">
    <property type="entry name" value="MFS EFFLUX TRANSPORTER INPD-RELATED"/>
    <property type="match status" value="1"/>
</dbReference>
<accession>A0A5N6WVM3</accession>
<dbReference type="AlphaFoldDB" id="A0A5N6WVM3"/>